<dbReference type="EMBL" id="PGTK01000001">
    <property type="protein sequence ID" value="PJF32308.1"/>
    <property type="molecule type" value="Genomic_DNA"/>
</dbReference>
<evidence type="ECO:0000313" key="1">
    <source>
        <dbReference type="EMBL" id="PJF32308.1"/>
    </source>
</evidence>
<dbReference type="SUPFAM" id="SSF50969">
    <property type="entry name" value="YVTN repeat-like/Quinoprotein amine dehydrogenase"/>
    <property type="match status" value="1"/>
</dbReference>
<reference evidence="1 2" key="1">
    <citation type="submission" date="2017-11" db="EMBL/GenBank/DDBJ databases">
        <title>Evolution of Phototrophy in the Chloroflexi Phylum Driven by Horizontal Gene Transfer.</title>
        <authorList>
            <person name="Ward L.M."/>
            <person name="Hemp J."/>
            <person name="Shih P.M."/>
            <person name="Mcglynn S.E."/>
            <person name="Fischer W."/>
        </authorList>
    </citation>
    <scope>NUCLEOTIDE SEQUENCE [LARGE SCALE GENOMIC DNA]</scope>
    <source>
        <strain evidence="1">CP2_2F</strain>
    </source>
</reference>
<gene>
    <name evidence="1" type="ORF">CUN51_01380</name>
</gene>
<dbReference type="Gene3D" id="2.130.10.10">
    <property type="entry name" value="YVTN repeat-like/Quinoprotein amine dehydrogenase"/>
    <property type="match status" value="1"/>
</dbReference>
<sequence>MIYQDVSQGAIVYRTEAGEQRRAVPSGFSPGSIGSFSSDNRSIGPSRFYTVKVSPSGRYVALMLFSKDEAELKVYELKSGRLVVDSPVKTIWLAFNTDGTRLAISTTENAISQEQVAQGKLLVYDLTAPQTVREPLLTLRKAAYRAILS</sequence>
<dbReference type="Proteomes" id="UP000228921">
    <property type="component" value="Unassembled WGS sequence"/>
</dbReference>
<evidence type="ECO:0000313" key="2">
    <source>
        <dbReference type="Proteomes" id="UP000228921"/>
    </source>
</evidence>
<organism evidence="1 2">
    <name type="scientific">Candidatus Thermofonsia Clade 1 bacterium</name>
    <dbReference type="NCBI Taxonomy" id="2364210"/>
    <lineage>
        <taxon>Bacteria</taxon>
        <taxon>Bacillati</taxon>
        <taxon>Chloroflexota</taxon>
        <taxon>Candidatus Thermofontia</taxon>
        <taxon>Candidatus Thermofonsia Clade 1</taxon>
    </lineage>
</organism>
<proteinExistence type="predicted"/>
<protein>
    <submittedName>
        <fullName evidence="1">Uncharacterized protein</fullName>
    </submittedName>
</protein>
<accession>A0A2M8P428</accession>
<dbReference type="InterPro" id="IPR011044">
    <property type="entry name" value="Quino_amine_DH_bsu"/>
</dbReference>
<dbReference type="InterPro" id="IPR015943">
    <property type="entry name" value="WD40/YVTN_repeat-like_dom_sf"/>
</dbReference>
<comment type="caution">
    <text evidence="1">The sequence shown here is derived from an EMBL/GenBank/DDBJ whole genome shotgun (WGS) entry which is preliminary data.</text>
</comment>
<dbReference type="AlphaFoldDB" id="A0A2M8P428"/>
<name>A0A2M8P428_9CHLR</name>